<feature type="compositionally biased region" description="Low complexity" evidence="4">
    <location>
        <begin position="387"/>
        <end position="396"/>
    </location>
</feature>
<dbReference type="Proteomes" id="UP000570595">
    <property type="component" value="Unassembled WGS sequence"/>
</dbReference>
<evidence type="ECO:0000256" key="3">
    <source>
        <dbReference type="ARBA" id="ARBA00023274"/>
    </source>
</evidence>
<feature type="compositionally biased region" description="Acidic residues" evidence="4">
    <location>
        <begin position="377"/>
        <end position="386"/>
    </location>
</feature>
<dbReference type="GO" id="GO:0003735">
    <property type="term" value="F:structural constituent of ribosome"/>
    <property type="evidence" value="ECO:0007669"/>
    <property type="project" value="InterPro"/>
</dbReference>
<dbReference type="PANTHER" id="PTHR21569:SF1">
    <property type="entry name" value="SMALL RIBOSOMAL SUBUNIT PROTEIN US9M"/>
    <property type="match status" value="1"/>
</dbReference>
<dbReference type="InterPro" id="IPR014721">
    <property type="entry name" value="Ribsml_uS5_D2-typ_fold_subgr"/>
</dbReference>
<evidence type="ECO:0000313" key="7">
    <source>
        <dbReference type="Proteomes" id="UP000570595"/>
    </source>
</evidence>
<dbReference type="InterPro" id="IPR000754">
    <property type="entry name" value="Ribosomal_uS9"/>
</dbReference>
<dbReference type="SUPFAM" id="SSF54211">
    <property type="entry name" value="Ribosomal protein S5 domain 2-like"/>
    <property type="match status" value="1"/>
</dbReference>
<feature type="transmembrane region" description="Helical" evidence="5">
    <location>
        <begin position="217"/>
        <end position="237"/>
    </location>
</feature>
<feature type="region of interest" description="Disordered" evidence="4">
    <location>
        <begin position="698"/>
        <end position="723"/>
    </location>
</feature>
<comment type="similarity">
    <text evidence="1">Belongs to the universal ribosomal protein uS9 family.</text>
</comment>
<evidence type="ECO:0000313" key="6">
    <source>
        <dbReference type="EMBL" id="KAF4662537.1"/>
    </source>
</evidence>
<reference evidence="6 7" key="1">
    <citation type="submission" date="2020-04" db="EMBL/GenBank/DDBJ databases">
        <title>Perkinsus olseni comparative genomics.</title>
        <authorList>
            <person name="Bogema D.R."/>
        </authorList>
    </citation>
    <scope>NUCLEOTIDE SEQUENCE [LARGE SCALE GENOMIC DNA]</scope>
    <source>
        <strain evidence="6">ATCC PRA-179</strain>
    </source>
</reference>
<evidence type="ECO:0000256" key="1">
    <source>
        <dbReference type="ARBA" id="ARBA00005251"/>
    </source>
</evidence>
<evidence type="ECO:0000256" key="4">
    <source>
        <dbReference type="SAM" id="MobiDB-lite"/>
    </source>
</evidence>
<dbReference type="AlphaFoldDB" id="A0A7J6LTE4"/>
<keyword evidence="5" id="KW-0472">Membrane</keyword>
<feature type="transmembrane region" description="Helical" evidence="5">
    <location>
        <begin position="824"/>
        <end position="847"/>
    </location>
</feature>
<comment type="caution">
    <text evidence="6">The sequence shown here is derived from an EMBL/GenBank/DDBJ whole genome shotgun (WGS) entry which is preliminary data.</text>
</comment>
<dbReference type="GO" id="GO:0015935">
    <property type="term" value="C:small ribosomal subunit"/>
    <property type="evidence" value="ECO:0007669"/>
    <property type="project" value="TreeGrafter"/>
</dbReference>
<protein>
    <recommendedName>
        <fullName evidence="8">Ribosomal protein S9</fullName>
    </recommendedName>
</protein>
<dbReference type="OrthoDB" id="10254627at2759"/>
<gene>
    <name evidence="6" type="ORF">FOZ61_002374</name>
</gene>
<keyword evidence="2" id="KW-0689">Ribosomal protein</keyword>
<feature type="transmembrane region" description="Helical" evidence="5">
    <location>
        <begin position="801"/>
        <end position="818"/>
    </location>
</feature>
<feature type="region of interest" description="Disordered" evidence="4">
    <location>
        <begin position="333"/>
        <end position="414"/>
    </location>
</feature>
<organism evidence="6 7">
    <name type="scientific">Perkinsus olseni</name>
    <name type="common">Perkinsus atlanticus</name>
    <dbReference type="NCBI Taxonomy" id="32597"/>
    <lineage>
        <taxon>Eukaryota</taxon>
        <taxon>Sar</taxon>
        <taxon>Alveolata</taxon>
        <taxon>Perkinsozoa</taxon>
        <taxon>Perkinsea</taxon>
        <taxon>Perkinsida</taxon>
        <taxon>Perkinsidae</taxon>
        <taxon>Perkinsus</taxon>
    </lineage>
</organism>
<dbReference type="EMBL" id="JABAHT010000166">
    <property type="protein sequence ID" value="KAF4662537.1"/>
    <property type="molecule type" value="Genomic_DNA"/>
</dbReference>
<dbReference type="GO" id="GO:0003723">
    <property type="term" value="F:RNA binding"/>
    <property type="evidence" value="ECO:0007669"/>
    <property type="project" value="TreeGrafter"/>
</dbReference>
<feature type="transmembrane region" description="Helical" evidence="5">
    <location>
        <begin position="560"/>
        <end position="580"/>
    </location>
</feature>
<dbReference type="Pfam" id="PF00380">
    <property type="entry name" value="Ribosomal_S9"/>
    <property type="match status" value="1"/>
</dbReference>
<evidence type="ECO:0000256" key="5">
    <source>
        <dbReference type="SAM" id="Phobius"/>
    </source>
</evidence>
<feature type="transmembrane region" description="Helical" evidence="5">
    <location>
        <begin position="249"/>
        <end position="267"/>
    </location>
</feature>
<dbReference type="GO" id="GO:0006412">
    <property type="term" value="P:translation"/>
    <property type="evidence" value="ECO:0007669"/>
    <property type="project" value="InterPro"/>
</dbReference>
<feature type="transmembrane region" description="Helical" evidence="5">
    <location>
        <begin position="768"/>
        <end position="789"/>
    </location>
</feature>
<keyword evidence="5" id="KW-1133">Transmembrane helix</keyword>
<feature type="transmembrane region" description="Helical" evidence="5">
    <location>
        <begin position="504"/>
        <end position="526"/>
    </location>
</feature>
<feature type="transmembrane region" description="Helical" evidence="5">
    <location>
        <begin position="273"/>
        <end position="294"/>
    </location>
</feature>
<proteinExistence type="inferred from homology"/>
<dbReference type="InterPro" id="IPR020568">
    <property type="entry name" value="Ribosomal_Su5_D2-typ_SF"/>
</dbReference>
<evidence type="ECO:0008006" key="8">
    <source>
        <dbReference type="Google" id="ProtNLM"/>
    </source>
</evidence>
<keyword evidence="3" id="KW-0687">Ribonucleoprotein</keyword>
<sequence length="1024" mass="114010">MLARRAPRLGLMGSPQVCRTRAFCATAEEAGQSPERKIEGGKEPAGKVERPWLDAEPLSLNQALYLTTEMGIYTTREMQLRVMKSPSFSTDTKAPFVVEDFFNSMDEGFKKQEEDFEVLHVPEEAQGTVEKEVDEEKVDTVNPVIHNKLVRAFTSNPRDTRSFIYNGQEWKERAEGRGLRKRATAHVVLQRGSGVIKVNGDEDFYVRFPLYYNRFDVVQPLLLCGVCGVYDVFIAVAGGGTSGSKWRAIILPKMGVIFASLLVWFVFTGSDVYTVLILCIPVAGPMLAALWLWYRDRRRARRNRKAAEQLAQAARQQSLFIDVEEGEGFRLMDRTRDYPRPPARSSSSGSSCASEIRMRTLSEESDEEEGRFVSMDEQFEDPDDGSEVSASSSPKSKQVRFADSADLSDTCAGHEEQRTKRLWDGYYVKKRPWGAYPSQRVNFTARRTCWPPAPDRDSSGGRIAEHDFRSLTLTCHFSSHELTRRMAIHTLGPYNADDIADSPALIFTIIFFILAFVGFSLMALLAPAGSRWRSIILPQLASGVLYVLMWFIFNGSNVFSVLLLTVPAAGPVIAAIYLSVRECVQARKRARVRALTRARTEMGEIDEADTDGGEGEVVDKPPKLRVCRKGDAIKTAGLRSMSTLAPFGEPSAVLGNLQRGTTQRFYSIYADTVAPEDDGQTVLNICPVQDCTVTVLEPESSSEDDVEEGTRLPAGSSPGHGKAMVTPIDDTHGLRLAVCETADKSLAFTVQLHRRRAQRKETDIAHTWWLIVVIIALIIAFAVASFLGFMAPLTSKWRRIVLPQSATAALSVLVWVVFGKSGSVYSVLILTLPVLGPVVAAIALWVMDWRRERKRDRMVKKGNFMVEVDGFGDNRRMTLRIGDDTEHDGGFLSPCSSSEADVPRSRAISSWTVEGLPDNFQATLDAVRNPRFYSIGRGYSRVDDQDQEVENWASEVSSAPVHPSISRCEKVTKTTQSPLTLSTIEEGRVYKDEHIPLGDGYSLKVHVGSAPEHKIHFTVHREQS</sequence>
<name>A0A7J6LTE4_PEROL</name>
<dbReference type="Gene3D" id="3.30.230.10">
    <property type="match status" value="1"/>
</dbReference>
<feature type="compositionally biased region" description="Low complexity" evidence="4">
    <location>
        <begin position="345"/>
        <end position="354"/>
    </location>
</feature>
<keyword evidence="5" id="KW-0812">Transmembrane</keyword>
<accession>A0A7J6LTE4</accession>
<evidence type="ECO:0000256" key="2">
    <source>
        <dbReference type="ARBA" id="ARBA00022980"/>
    </source>
</evidence>
<dbReference type="PANTHER" id="PTHR21569">
    <property type="entry name" value="RIBOSOMAL PROTEIN S9"/>
    <property type="match status" value="1"/>
</dbReference>